<protein>
    <submittedName>
        <fullName evidence="1">Uncharacterized protein</fullName>
    </submittedName>
</protein>
<organism evidence="1 2">
    <name type="scientific">Staphylococcus nepalensis</name>
    <dbReference type="NCBI Taxonomy" id="214473"/>
    <lineage>
        <taxon>Bacteria</taxon>
        <taxon>Bacillati</taxon>
        <taxon>Bacillota</taxon>
        <taxon>Bacilli</taxon>
        <taxon>Bacillales</taxon>
        <taxon>Staphylococcaceae</taxon>
        <taxon>Staphylococcus</taxon>
    </lineage>
</organism>
<sequence>MVKTIQYVKDFLDAPNLSDMYAQKFIDGAHGDEITLDELLFAEKVKRTTINAIREVS</sequence>
<name>A0A380GP18_9STAP</name>
<dbReference type="EMBL" id="UHDS01000001">
    <property type="protein sequence ID" value="SUM55430.1"/>
    <property type="molecule type" value="Genomic_DNA"/>
</dbReference>
<evidence type="ECO:0000313" key="1">
    <source>
        <dbReference type="EMBL" id="SUM55430.1"/>
    </source>
</evidence>
<dbReference type="AlphaFoldDB" id="A0A380GP18"/>
<accession>A0A380GP18</accession>
<dbReference type="Proteomes" id="UP000254412">
    <property type="component" value="Unassembled WGS sequence"/>
</dbReference>
<proteinExistence type="predicted"/>
<gene>
    <name evidence="1" type="ORF">NCTC13834_01794</name>
</gene>
<reference evidence="1 2" key="1">
    <citation type="submission" date="2018-06" db="EMBL/GenBank/DDBJ databases">
        <authorList>
            <consortium name="Pathogen Informatics"/>
            <person name="Doyle S."/>
        </authorList>
    </citation>
    <scope>NUCLEOTIDE SEQUENCE [LARGE SCALE GENOMIC DNA]</scope>
    <source>
        <strain evidence="1 2">NCTC13834</strain>
    </source>
</reference>
<dbReference type="RefSeq" id="WP_160148683.1">
    <property type="nucleotide sequence ID" value="NZ_BMCF01000004.1"/>
</dbReference>
<evidence type="ECO:0000313" key="2">
    <source>
        <dbReference type="Proteomes" id="UP000254412"/>
    </source>
</evidence>